<comment type="caution">
    <text evidence="2">The sequence shown here is derived from an EMBL/GenBank/DDBJ whole genome shotgun (WGS) entry which is preliminary data.</text>
</comment>
<feature type="domain" description="SnoaL-like" evidence="1">
    <location>
        <begin position="34"/>
        <end position="118"/>
    </location>
</feature>
<reference evidence="2 3" key="1">
    <citation type="submission" date="2016-06" db="EMBL/GenBank/DDBJ databases">
        <authorList>
            <person name="Kjaerup R.B."/>
            <person name="Dalgaard T.S."/>
            <person name="Juul-Madsen H.R."/>
        </authorList>
    </citation>
    <scope>NUCLEOTIDE SEQUENCE [LARGE SCALE GENOMIC DNA]</scope>
    <source>
        <strain evidence="2 3">1199456.5</strain>
    </source>
</reference>
<dbReference type="RefSeq" id="WP_064861139.1">
    <property type="nucleotide sequence ID" value="NZ_LZSF01000309.1"/>
</dbReference>
<gene>
    <name evidence="2" type="ORF">A5642_07830</name>
</gene>
<dbReference type="EMBL" id="LZSF01000309">
    <property type="protein sequence ID" value="OBA75592.1"/>
    <property type="molecule type" value="Genomic_DNA"/>
</dbReference>
<dbReference type="SUPFAM" id="SSF54427">
    <property type="entry name" value="NTF2-like"/>
    <property type="match status" value="1"/>
</dbReference>
<evidence type="ECO:0000313" key="2">
    <source>
        <dbReference type="EMBL" id="OBA75592.1"/>
    </source>
</evidence>
<dbReference type="Pfam" id="PF12680">
    <property type="entry name" value="SnoaL_2"/>
    <property type="match status" value="1"/>
</dbReference>
<dbReference type="InterPro" id="IPR032710">
    <property type="entry name" value="NTF2-like_dom_sf"/>
</dbReference>
<evidence type="ECO:0000313" key="3">
    <source>
        <dbReference type="Proteomes" id="UP000093962"/>
    </source>
</evidence>
<dbReference type="InterPro" id="IPR037401">
    <property type="entry name" value="SnoaL-like"/>
</dbReference>
<organism evidence="2 3">
    <name type="scientific">Mycolicibacterium mucogenicum</name>
    <name type="common">Mycobacterium mucogenicum</name>
    <dbReference type="NCBI Taxonomy" id="56689"/>
    <lineage>
        <taxon>Bacteria</taxon>
        <taxon>Bacillati</taxon>
        <taxon>Actinomycetota</taxon>
        <taxon>Actinomycetes</taxon>
        <taxon>Mycobacteriales</taxon>
        <taxon>Mycobacteriaceae</taxon>
        <taxon>Mycolicibacterium</taxon>
    </lineage>
</organism>
<dbReference type="Gene3D" id="3.10.450.50">
    <property type="match status" value="1"/>
</dbReference>
<dbReference type="AlphaFoldDB" id="A0A1A0LR49"/>
<accession>A0A1A0LR49</accession>
<dbReference type="Proteomes" id="UP000093962">
    <property type="component" value="Unassembled WGS sequence"/>
</dbReference>
<name>A0A1A0LR49_MYCMU</name>
<protein>
    <recommendedName>
        <fullName evidence="1">SnoaL-like domain-containing protein</fullName>
    </recommendedName>
</protein>
<dbReference type="OrthoDB" id="4542738at2"/>
<proteinExistence type="predicted"/>
<evidence type="ECO:0000259" key="1">
    <source>
        <dbReference type="Pfam" id="PF12680"/>
    </source>
</evidence>
<sequence length="186" mass="20671">MAVIDPTKTWELVEERLSRTTNERHRQVLGIVLEHMKAEAVPDMDRLMATLSPNPDYHFWYANTDMGPKTTERVRAYYEAFVTSGANHLVFEIDRLAVDDDLVMTEGWMKMIYPGAAAQAIGVDVDDPAGDYLLVFRQLINWPIDADGLIIGEDAYQTGPVSVTKLGAADLPQAYIDQKNAAAANA</sequence>